<feature type="region of interest" description="Disordered" evidence="1">
    <location>
        <begin position="241"/>
        <end position="274"/>
    </location>
</feature>
<dbReference type="HOGENOM" id="CLU_014251_1_1_1"/>
<dbReference type="PANTHER" id="PTHR37049:SF4">
    <property type="entry name" value="RHODANESE DOMAIN-CONTAINING PROTEIN"/>
    <property type="match status" value="1"/>
</dbReference>
<dbReference type="OrthoDB" id="27214at2759"/>
<dbReference type="PANTHER" id="PTHR37049">
    <property type="entry name" value="PEPTIDASE S41 FAMILY PROTEIN"/>
    <property type="match status" value="1"/>
</dbReference>
<sequence length="684" mass="74176">MRPYLNWQTTISYLKDPPKDYADKIQPPYDFWGVFDAIEANVAAEAYASEYEFGWDVYEAFQKTHDGHFGFTPDSVGSVFTFGRKVALASVSEDGKSLPVVYAYGDILAASFGNASFTPSHIVEIDGQNATDYLLAWSQFGSLQDRDALWNNLFYIPAQVSLGSSGTGTGTFSGSGRGRYVYPGATTTFTFANGSTVTNQNFARVLANFSNITTGADIYRELFAIPPEAYDNALSLATSTTSSATSSATNGTSSTASSTTSTTSTPAPGYPSPIVRQSNNLNSGYFLDQPGYEDVAVLAVPSFVGLDTAEVEFQNVNSELIAAALAANKTKLIIDVSANGGGTILQGYDLFKQLFPSILPYGATRFRAHEAFDILGQEYSAISANYTRSLNQSDTIQNIQSSSWDYRTDLDVNYEPFTSWAEKYGPHEFGPGNDTFTSIIRWNLSDVLTPDNSGGIYVSGYLNRSNVTTQPFAAENIIIVYDGYCASTCTIFSELMRQQAGVKTIALGGRPNYNEIQAVGGVKGTNDFPWSYILESVEVPFTFANASHQEELNSTALGTYSQLPLYRSSSGPVVNSRDGIREGDVTETPLQFVYEPSDCRIFYTPAMVVDQSAVWRTVADTVWGQGDACVAGSNEFYGNKTKRDVGVNRVHGIRGDVNVEQAWKGLSVHTGESVVLGGDSIMLP</sequence>
<dbReference type="STRING" id="1043004.A0A074WTT3"/>
<dbReference type="RefSeq" id="XP_013427042.1">
    <property type="nucleotide sequence ID" value="XM_013571588.1"/>
</dbReference>
<keyword evidence="4" id="KW-1185">Reference proteome</keyword>
<evidence type="ECO:0000313" key="4">
    <source>
        <dbReference type="Proteomes" id="UP000027730"/>
    </source>
</evidence>
<dbReference type="AlphaFoldDB" id="A0A074WTT3"/>
<dbReference type="GeneID" id="25410714"/>
<gene>
    <name evidence="3" type="ORF">M436DRAFT_47432</name>
</gene>
<dbReference type="Proteomes" id="UP000027730">
    <property type="component" value="Unassembled WGS sequence"/>
</dbReference>
<proteinExistence type="predicted"/>
<dbReference type="EMBL" id="KL584710">
    <property type="protein sequence ID" value="KEQ73117.1"/>
    <property type="molecule type" value="Genomic_DNA"/>
</dbReference>
<dbReference type="InterPro" id="IPR029045">
    <property type="entry name" value="ClpP/crotonase-like_dom_sf"/>
</dbReference>
<reference evidence="3 4" key="1">
    <citation type="journal article" date="2014" name="BMC Genomics">
        <title>Genome sequencing of four Aureobasidium pullulans varieties: biotechnological potential, stress tolerance, and description of new species.</title>
        <authorList>
            <person name="Gostin Ar C."/>
            <person name="Ohm R.A."/>
            <person name="Kogej T."/>
            <person name="Sonjak S."/>
            <person name="Turk M."/>
            <person name="Zajc J."/>
            <person name="Zalar P."/>
            <person name="Grube M."/>
            <person name="Sun H."/>
            <person name="Han J."/>
            <person name="Sharma A."/>
            <person name="Chiniquy J."/>
            <person name="Ngan C.Y."/>
            <person name="Lipzen A."/>
            <person name="Barry K."/>
            <person name="Grigoriev I.V."/>
            <person name="Gunde-Cimerman N."/>
        </authorList>
    </citation>
    <scope>NUCLEOTIDE SEQUENCE [LARGE SCALE GENOMIC DNA]</scope>
    <source>
        <strain evidence="3 4">CBS 147.97</strain>
    </source>
</reference>
<feature type="compositionally biased region" description="Low complexity" evidence="1">
    <location>
        <begin position="241"/>
        <end position="267"/>
    </location>
</feature>
<dbReference type="InterPro" id="IPR056186">
    <property type="entry name" value="PDZ_CPAF-rel"/>
</dbReference>
<dbReference type="InterPro" id="IPR052766">
    <property type="entry name" value="S41A_metabolite_peptidase"/>
</dbReference>
<accession>A0A074WTT3</accession>
<feature type="domain" description="CPAF-like PDZ" evidence="2">
    <location>
        <begin position="81"/>
        <end position="209"/>
    </location>
</feature>
<dbReference type="Pfam" id="PF23658">
    <property type="entry name" value="PDZ_CPAF_rel"/>
    <property type="match status" value="1"/>
</dbReference>
<dbReference type="SUPFAM" id="SSF52096">
    <property type="entry name" value="ClpP/crotonase"/>
    <property type="match status" value="1"/>
</dbReference>
<evidence type="ECO:0000256" key="1">
    <source>
        <dbReference type="SAM" id="MobiDB-lite"/>
    </source>
</evidence>
<evidence type="ECO:0000259" key="2">
    <source>
        <dbReference type="Pfam" id="PF23658"/>
    </source>
</evidence>
<organism evidence="3 4">
    <name type="scientific">Aureobasidium namibiae CBS 147.97</name>
    <dbReference type="NCBI Taxonomy" id="1043004"/>
    <lineage>
        <taxon>Eukaryota</taxon>
        <taxon>Fungi</taxon>
        <taxon>Dikarya</taxon>
        <taxon>Ascomycota</taxon>
        <taxon>Pezizomycotina</taxon>
        <taxon>Dothideomycetes</taxon>
        <taxon>Dothideomycetidae</taxon>
        <taxon>Dothideales</taxon>
        <taxon>Saccotheciaceae</taxon>
        <taxon>Aureobasidium</taxon>
    </lineage>
</organism>
<protein>
    <recommendedName>
        <fullName evidence="2">CPAF-like PDZ domain-containing protein</fullName>
    </recommendedName>
</protein>
<name>A0A074WTT3_9PEZI</name>
<dbReference type="Gene3D" id="3.90.226.10">
    <property type="entry name" value="2-enoyl-CoA Hydratase, Chain A, domain 1"/>
    <property type="match status" value="1"/>
</dbReference>
<evidence type="ECO:0000313" key="3">
    <source>
        <dbReference type="EMBL" id="KEQ73117.1"/>
    </source>
</evidence>